<dbReference type="Pfam" id="PF12900">
    <property type="entry name" value="Pyridox_ox_2"/>
    <property type="match status" value="1"/>
</dbReference>
<accession>Q1YQ80</accession>
<dbReference type="AlphaFoldDB" id="Q1YQ80"/>
<dbReference type="InterPro" id="IPR012349">
    <property type="entry name" value="Split_barrel_FMN-bd"/>
</dbReference>
<evidence type="ECO:0000313" key="2">
    <source>
        <dbReference type="Proteomes" id="UP000005555"/>
    </source>
</evidence>
<dbReference type="eggNOG" id="COG3787">
    <property type="taxonomic scope" value="Bacteria"/>
</dbReference>
<dbReference type="SUPFAM" id="SSF50475">
    <property type="entry name" value="FMN-binding split barrel"/>
    <property type="match status" value="1"/>
</dbReference>
<name>Q1YQ80_9GAMM</name>
<dbReference type="EMBL" id="AAPI01000007">
    <property type="protein sequence ID" value="EAS46363.1"/>
    <property type="molecule type" value="Genomic_DNA"/>
</dbReference>
<evidence type="ECO:0008006" key="3">
    <source>
        <dbReference type="Google" id="ProtNLM"/>
    </source>
</evidence>
<dbReference type="InterPro" id="IPR024747">
    <property type="entry name" value="Pyridox_Oxase-rel"/>
</dbReference>
<dbReference type="Proteomes" id="UP000005555">
    <property type="component" value="Unassembled WGS sequence"/>
</dbReference>
<evidence type="ECO:0000313" key="1">
    <source>
        <dbReference type="EMBL" id="EAS46363.1"/>
    </source>
</evidence>
<dbReference type="HOGENOM" id="CLU_105087_0_0_6"/>
<organism evidence="1 2">
    <name type="scientific">gamma proteobacterium HTCC2207</name>
    <dbReference type="NCBI Taxonomy" id="314287"/>
    <lineage>
        <taxon>Bacteria</taxon>
        <taxon>Pseudomonadati</taxon>
        <taxon>Pseudomonadota</taxon>
        <taxon>Gammaproteobacteria</taxon>
        <taxon>Cellvibrionales</taxon>
        <taxon>Porticoccaceae</taxon>
        <taxon>SAR92 clade</taxon>
    </lineage>
</organism>
<sequence>MAADTSPLKAFLHSESVLTLSVNDDQGPWTAPVLYVADEDLNLYFLSSSSTRHIASLPEDGCIAASIYSDYKGDWLGICGVQMAADISQVEETDRAAAAARYFKRYPEVKALIDNPANEQEKRIGAAFGKSHFFRVTPTFLRFINNADGFSSRNEWRF</sequence>
<proteinExistence type="predicted"/>
<reference evidence="1 2" key="1">
    <citation type="submission" date="2006-03" db="EMBL/GenBank/DDBJ databases">
        <authorList>
            <person name="Giovannoni S.J."/>
            <person name="Cho J.-C."/>
            <person name="Ferriera S."/>
            <person name="Johnson J."/>
            <person name="Kravitz S."/>
            <person name="Halpern A."/>
            <person name="Remington K."/>
            <person name="Beeson K."/>
            <person name="Tran B."/>
            <person name="Rogers Y.-H."/>
            <person name="Friedman R."/>
            <person name="Venter J.C."/>
        </authorList>
    </citation>
    <scope>NUCLEOTIDE SEQUENCE [LARGE SCALE GENOMIC DNA]</scope>
    <source>
        <strain evidence="1 2">HTCC2207</strain>
    </source>
</reference>
<gene>
    <name evidence="1" type="ORF">GB2207_00280</name>
</gene>
<comment type="caution">
    <text evidence="1">The sequence shown here is derived from an EMBL/GenBank/DDBJ whole genome shotgun (WGS) entry which is preliminary data.</text>
</comment>
<protein>
    <recommendedName>
        <fullName evidence="3">Pyridoxamine 5'-phosphate oxidase putative domain-containing protein</fullName>
    </recommendedName>
</protein>
<dbReference type="OrthoDB" id="8447155at2"/>
<dbReference type="Gene3D" id="2.30.110.10">
    <property type="entry name" value="Electron Transport, Fmn-binding Protein, Chain A"/>
    <property type="match status" value="1"/>
</dbReference>
<keyword evidence="2" id="KW-1185">Reference proteome</keyword>